<evidence type="ECO:0000256" key="2">
    <source>
        <dbReference type="ARBA" id="ARBA00001966"/>
    </source>
</evidence>
<keyword evidence="8" id="KW-0408">Iron</keyword>
<keyword evidence="7" id="KW-0560">Oxidoreductase</keyword>
<gene>
    <name evidence="12" type="ORF">Gocc_2751</name>
</gene>
<reference evidence="12 13" key="1">
    <citation type="submission" date="2018-07" db="EMBL/GenBank/DDBJ databases">
        <title>High-quality-draft genome sequence of Gaiella occulta.</title>
        <authorList>
            <person name="Severino R."/>
            <person name="Froufe H.J.C."/>
            <person name="Rainey F.A."/>
            <person name="Barroso C."/>
            <person name="Albuquerque L."/>
            <person name="Lobo-Da-Cunha A."/>
            <person name="Da Costa M.S."/>
            <person name="Egas C."/>
        </authorList>
    </citation>
    <scope>NUCLEOTIDE SEQUENCE [LARGE SCALE GENOMIC DNA]</scope>
    <source>
        <strain evidence="12 13">F2-233</strain>
    </source>
</reference>
<dbReference type="PANTHER" id="PTHR42917:SF2">
    <property type="entry name" value="2,4-DIENOYL-COA REDUCTASE [(2E)-ENOYL-COA-PRODUCING]"/>
    <property type="match status" value="1"/>
</dbReference>
<evidence type="ECO:0000256" key="6">
    <source>
        <dbReference type="ARBA" id="ARBA00022723"/>
    </source>
</evidence>
<comment type="cofactor">
    <cofactor evidence="2">
        <name>[4Fe-4S] cluster</name>
        <dbReference type="ChEBI" id="CHEBI:49883"/>
    </cofactor>
</comment>
<reference evidence="13" key="2">
    <citation type="journal article" date="2019" name="MicrobiologyOpen">
        <title>High-quality draft genome sequence of Gaiella occulta isolated from a 150 meter deep mineral water borehole and comparison with the genome sequences of other deep-branching lineages of the phylum Actinobacteria.</title>
        <authorList>
            <person name="Severino R."/>
            <person name="Froufe H.J.C."/>
            <person name="Barroso C."/>
            <person name="Albuquerque L."/>
            <person name="Lobo-da-Cunha A."/>
            <person name="da Costa M.S."/>
            <person name="Egas C."/>
        </authorList>
    </citation>
    <scope>NUCLEOTIDE SEQUENCE [LARGE SCALE GENOMIC DNA]</scope>
    <source>
        <strain evidence="13">F2-233</strain>
    </source>
</reference>
<sequence length="675" mass="71643">MPDQLPDGELDALWQPLELRAAILPNRVMCSATTLRYGSGGHLGNRHLAFYRERALGGVGLLFTEQLSASPLSETPFPGAIAAYDTETVQRFQELTAALAEHPTRLFAQLVAGGGMGSSTVGLDHWAPVRAPSHVPSPGGEMPEPLAVEEIAQLVRDFACSARNMRDGGLHGVEVHGAHGWLVGQFLSPFYNRRDDQYGGSVERRCRLALEIGAAIRTEVGDDLPLGLALTYDECIGPAGITIDETLAQLAVLVDAAIYDFFDVSIGASHAEYMTIASMSVPENHALAAAASAKRAVGDRAAVFVAGRVVDLRMAARAVAAGDADVVAMTRAHLADPHLIRKAREGRGAETSRCVGANVCVGRALRGIEVACVVNPTTGREERWGVGSLTRVDVPRRIVVIGAGPAGLRVAATAAARGHDVTVIERENEPGGHLREIAWLPTRESWCRAVDDLVAAIERCEGRLETGIALDVGSLLAMSADTFVVATGASWDETGVSARRPERAGIPGIHGAPVQGLGAALERARRDPRSFGHRVVIADETGTYAPLGLAEVLATAGARVHIVTPAPTIGAEAAVELELPHVMPRLRRLGVELTIWHDIGSIEARRVVLDDVWGGEASVIEEVDSIVLAMQRVRQDALFNGLRAEGKAVRLVGDARSPRTTLAVIHEAEALGRAL</sequence>
<evidence type="ECO:0000256" key="3">
    <source>
        <dbReference type="ARBA" id="ARBA00011048"/>
    </source>
</evidence>
<dbReference type="Gene3D" id="3.40.50.720">
    <property type="entry name" value="NAD(P)-binding Rossmann-like Domain"/>
    <property type="match status" value="1"/>
</dbReference>
<evidence type="ECO:0000256" key="7">
    <source>
        <dbReference type="ARBA" id="ARBA00023002"/>
    </source>
</evidence>
<dbReference type="InterPro" id="IPR051793">
    <property type="entry name" value="NADH:flavin_oxidoreductase"/>
</dbReference>
<keyword evidence="5" id="KW-0288">FMN</keyword>
<evidence type="ECO:0000256" key="8">
    <source>
        <dbReference type="ARBA" id="ARBA00023004"/>
    </source>
</evidence>
<dbReference type="GO" id="GO:0046872">
    <property type="term" value="F:metal ion binding"/>
    <property type="evidence" value="ECO:0007669"/>
    <property type="project" value="UniProtKB-KW"/>
</dbReference>
<accession>A0A7M2YV58</accession>
<dbReference type="InterPro" id="IPR023753">
    <property type="entry name" value="FAD/NAD-binding_dom"/>
</dbReference>
<evidence type="ECO:0000256" key="5">
    <source>
        <dbReference type="ARBA" id="ARBA00022643"/>
    </source>
</evidence>
<dbReference type="EMBL" id="QQZY01000008">
    <property type="protein sequence ID" value="RDI73610.1"/>
    <property type="molecule type" value="Genomic_DNA"/>
</dbReference>
<feature type="domain" description="NADH:flavin oxidoreductase/NADH oxidase N-terminal" evidence="10">
    <location>
        <begin position="13"/>
        <end position="348"/>
    </location>
</feature>
<evidence type="ECO:0000259" key="10">
    <source>
        <dbReference type="Pfam" id="PF00724"/>
    </source>
</evidence>
<dbReference type="Pfam" id="PF00724">
    <property type="entry name" value="Oxidored_FMN"/>
    <property type="match status" value="1"/>
</dbReference>
<dbReference type="PRINTS" id="PR00368">
    <property type="entry name" value="FADPNR"/>
</dbReference>
<dbReference type="GO" id="GO:0010181">
    <property type="term" value="F:FMN binding"/>
    <property type="evidence" value="ECO:0007669"/>
    <property type="project" value="InterPro"/>
</dbReference>
<comment type="cofactor">
    <cofactor evidence="1">
        <name>FMN</name>
        <dbReference type="ChEBI" id="CHEBI:58210"/>
    </cofactor>
</comment>
<keyword evidence="6" id="KW-0479">Metal-binding</keyword>
<evidence type="ECO:0000256" key="9">
    <source>
        <dbReference type="ARBA" id="ARBA00023014"/>
    </source>
</evidence>
<proteinExistence type="inferred from homology"/>
<dbReference type="RefSeq" id="WP_147281315.1">
    <property type="nucleotide sequence ID" value="NZ_QQZY01000008.1"/>
</dbReference>
<comment type="similarity">
    <text evidence="3">In the N-terminal section; belongs to the NADH:flavin oxidoreductase/NADH oxidase family.</text>
</comment>
<dbReference type="AlphaFoldDB" id="A0A7M2YV58"/>
<evidence type="ECO:0000259" key="11">
    <source>
        <dbReference type="Pfam" id="PF07992"/>
    </source>
</evidence>
<dbReference type="OrthoDB" id="3169239at2"/>
<evidence type="ECO:0000313" key="12">
    <source>
        <dbReference type="EMBL" id="RDI73610.1"/>
    </source>
</evidence>
<keyword evidence="9" id="KW-0411">Iron-sulfur</keyword>
<dbReference type="InterPro" id="IPR001155">
    <property type="entry name" value="OxRdtase_FMN_N"/>
</dbReference>
<dbReference type="Gene3D" id="3.20.20.70">
    <property type="entry name" value="Aldolase class I"/>
    <property type="match status" value="1"/>
</dbReference>
<keyword evidence="4" id="KW-0285">Flavoprotein</keyword>
<dbReference type="SUPFAM" id="SSF51971">
    <property type="entry name" value="Nucleotide-binding domain"/>
    <property type="match status" value="1"/>
</dbReference>
<dbReference type="PANTHER" id="PTHR42917">
    <property type="entry name" value="2,4-DIENOYL-COA REDUCTASE"/>
    <property type="match status" value="1"/>
</dbReference>
<dbReference type="Gene3D" id="3.50.50.60">
    <property type="entry name" value="FAD/NAD(P)-binding domain"/>
    <property type="match status" value="1"/>
</dbReference>
<dbReference type="GO" id="GO:0051536">
    <property type="term" value="F:iron-sulfur cluster binding"/>
    <property type="evidence" value="ECO:0007669"/>
    <property type="project" value="UniProtKB-KW"/>
</dbReference>
<keyword evidence="13" id="KW-1185">Reference proteome</keyword>
<dbReference type="InterPro" id="IPR013785">
    <property type="entry name" value="Aldolase_TIM"/>
</dbReference>
<evidence type="ECO:0000313" key="13">
    <source>
        <dbReference type="Proteomes" id="UP000254134"/>
    </source>
</evidence>
<evidence type="ECO:0000256" key="1">
    <source>
        <dbReference type="ARBA" id="ARBA00001917"/>
    </source>
</evidence>
<comment type="caution">
    <text evidence="12">The sequence shown here is derived from an EMBL/GenBank/DDBJ whole genome shotgun (WGS) entry which is preliminary data.</text>
</comment>
<name>A0A7M2YV58_9ACTN</name>
<organism evidence="12 13">
    <name type="scientific">Gaiella occulta</name>
    <dbReference type="NCBI Taxonomy" id="1002870"/>
    <lineage>
        <taxon>Bacteria</taxon>
        <taxon>Bacillati</taxon>
        <taxon>Actinomycetota</taxon>
        <taxon>Thermoleophilia</taxon>
        <taxon>Gaiellales</taxon>
        <taxon>Gaiellaceae</taxon>
        <taxon>Gaiella</taxon>
    </lineage>
</organism>
<feature type="domain" description="FAD/NAD(P)-binding" evidence="11">
    <location>
        <begin position="397"/>
        <end position="630"/>
    </location>
</feature>
<dbReference type="InterPro" id="IPR036188">
    <property type="entry name" value="FAD/NAD-bd_sf"/>
</dbReference>
<evidence type="ECO:0000256" key="4">
    <source>
        <dbReference type="ARBA" id="ARBA00022630"/>
    </source>
</evidence>
<dbReference type="Pfam" id="PF07992">
    <property type="entry name" value="Pyr_redox_2"/>
    <property type="match status" value="1"/>
</dbReference>
<dbReference type="SUPFAM" id="SSF51395">
    <property type="entry name" value="FMN-linked oxidoreductases"/>
    <property type="match status" value="1"/>
</dbReference>
<protein>
    <submittedName>
        <fullName evidence="12">NADH:flavin oxidoreductase / NADH oxidase family</fullName>
    </submittedName>
</protein>
<dbReference type="Proteomes" id="UP000254134">
    <property type="component" value="Unassembled WGS sequence"/>
</dbReference>
<dbReference type="GO" id="GO:0016491">
    <property type="term" value="F:oxidoreductase activity"/>
    <property type="evidence" value="ECO:0007669"/>
    <property type="project" value="UniProtKB-KW"/>
</dbReference>